<comment type="caution">
    <text evidence="1">The sequence shown here is derived from an EMBL/GenBank/DDBJ whole genome shotgun (WGS) entry which is preliminary data.</text>
</comment>
<evidence type="ECO:0000313" key="1">
    <source>
        <dbReference type="EMBL" id="CDH51857.1"/>
    </source>
</evidence>
<organism evidence="1 2">
    <name type="scientific">Lichtheimia corymbifera JMRC:FSU:9682</name>
    <dbReference type="NCBI Taxonomy" id="1263082"/>
    <lineage>
        <taxon>Eukaryota</taxon>
        <taxon>Fungi</taxon>
        <taxon>Fungi incertae sedis</taxon>
        <taxon>Mucoromycota</taxon>
        <taxon>Mucoromycotina</taxon>
        <taxon>Mucoromycetes</taxon>
        <taxon>Mucorales</taxon>
        <taxon>Lichtheimiaceae</taxon>
        <taxon>Lichtheimia</taxon>
    </lineage>
</organism>
<proteinExistence type="predicted"/>
<dbReference type="VEuPathDB" id="FungiDB:LCOR_03408.1"/>
<evidence type="ECO:0000313" key="2">
    <source>
        <dbReference type="Proteomes" id="UP000027586"/>
    </source>
</evidence>
<name>A0A068RQF2_9FUNG</name>
<protein>
    <submittedName>
        <fullName evidence="1">Uncharacterized protein</fullName>
    </submittedName>
</protein>
<gene>
    <name evidence="1" type="ORF">LCOR_03408.1</name>
</gene>
<keyword evidence="2" id="KW-1185">Reference proteome</keyword>
<reference evidence="1" key="1">
    <citation type="submission" date="2013-08" db="EMBL/GenBank/DDBJ databases">
        <title>Gene expansion shapes genome architecture in the human pathogen Lichtheimia corymbifera: an evolutionary genomics analysis in the ancient terrestrial Mucorales (Mucoromycotina).</title>
        <authorList>
            <person name="Schwartze V.U."/>
            <person name="Winter S."/>
            <person name="Shelest E."/>
            <person name="Marcet-Houben M."/>
            <person name="Horn F."/>
            <person name="Wehner S."/>
            <person name="Hoffmann K."/>
            <person name="Riege K."/>
            <person name="Sammeth M."/>
            <person name="Nowrousian M."/>
            <person name="Valiante V."/>
            <person name="Linde J."/>
            <person name="Jacobsen I.D."/>
            <person name="Marz M."/>
            <person name="Brakhage A.A."/>
            <person name="Gabaldon T."/>
            <person name="Bocker S."/>
            <person name="Voigt K."/>
        </authorList>
    </citation>
    <scope>NUCLEOTIDE SEQUENCE [LARGE SCALE GENOMIC DNA]</scope>
    <source>
        <strain evidence="1">FSU 9682</strain>
    </source>
</reference>
<accession>A0A068RQF2</accession>
<sequence>MSVVATAISLLPLVRCYSRSTLGAEAHSEPNVAAELVPLISKTWLLWLFVSAQLHCTIVSVPSNEQQRVFMYMEKVLGQAM</sequence>
<dbReference type="Proteomes" id="UP000027586">
    <property type="component" value="Unassembled WGS sequence"/>
</dbReference>
<dbReference type="AlphaFoldDB" id="A0A068RQF2"/>
<dbReference type="EMBL" id="CBTN010000011">
    <property type="protein sequence ID" value="CDH51857.1"/>
    <property type="molecule type" value="Genomic_DNA"/>
</dbReference>